<dbReference type="SUPFAM" id="SSF55166">
    <property type="entry name" value="Hedgehog/DD-peptidase"/>
    <property type="match status" value="1"/>
</dbReference>
<dbReference type="InterPro" id="IPR052179">
    <property type="entry name" value="DD-CPase-like"/>
</dbReference>
<accession>A0A1G2M3R7</accession>
<comment type="caution">
    <text evidence="2">The sequence shown here is derived from an EMBL/GenBank/DDBJ whole genome shotgun (WGS) entry which is preliminary data.</text>
</comment>
<dbReference type="InterPro" id="IPR009045">
    <property type="entry name" value="Zn_M74/Hedgehog-like"/>
</dbReference>
<name>A0A1G2M3R7_9BACT</name>
<dbReference type="PANTHER" id="PTHR34385">
    <property type="entry name" value="D-ALANYL-D-ALANINE CARBOXYPEPTIDASE"/>
    <property type="match status" value="1"/>
</dbReference>
<dbReference type="CDD" id="cd14852">
    <property type="entry name" value="LD-carboxypeptidase"/>
    <property type="match status" value="1"/>
</dbReference>
<evidence type="ECO:0000259" key="1">
    <source>
        <dbReference type="Pfam" id="PF02557"/>
    </source>
</evidence>
<evidence type="ECO:0000313" key="3">
    <source>
        <dbReference type="Proteomes" id="UP000178873"/>
    </source>
</evidence>
<proteinExistence type="predicted"/>
<dbReference type="GO" id="GO:0006508">
    <property type="term" value="P:proteolysis"/>
    <property type="evidence" value="ECO:0007669"/>
    <property type="project" value="InterPro"/>
</dbReference>
<dbReference type="InterPro" id="IPR058193">
    <property type="entry name" value="VanY/YodJ_core_dom"/>
</dbReference>
<feature type="domain" description="D-alanyl-D-alanine carboxypeptidase-like core" evidence="1">
    <location>
        <begin position="138"/>
        <end position="261"/>
    </location>
</feature>
<reference evidence="2 3" key="1">
    <citation type="journal article" date="2016" name="Nat. Commun.">
        <title>Thousands of microbial genomes shed light on interconnected biogeochemical processes in an aquifer system.</title>
        <authorList>
            <person name="Anantharaman K."/>
            <person name="Brown C.T."/>
            <person name="Hug L.A."/>
            <person name="Sharon I."/>
            <person name="Castelle C.J."/>
            <person name="Probst A.J."/>
            <person name="Thomas B.C."/>
            <person name="Singh A."/>
            <person name="Wilkins M.J."/>
            <person name="Karaoz U."/>
            <person name="Brodie E.L."/>
            <person name="Williams K.H."/>
            <person name="Hubbard S.S."/>
            <person name="Banfield J.F."/>
        </authorList>
    </citation>
    <scope>NUCLEOTIDE SEQUENCE [LARGE SCALE GENOMIC DNA]</scope>
</reference>
<dbReference type="InterPro" id="IPR003709">
    <property type="entry name" value="VanY-like_core_dom"/>
</dbReference>
<gene>
    <name evidence="2" type="ORF">A2664_02870</name>
</gene>
<dbReference type="Gene3D" id="3.30.1380.10">
    <property type="match status" value="1"/>
</dbReference>
<dbReference type="PANTHER" id="PTHR34385:SF1">
    <property type="entry name" value="PEPTIDOGLYCAN L-ALANYL-D-GLUTAMATE ENDOPEPTIDASE CWLK"/>
    <property type="match status" value="1"/>
</dbReference>
<dbReference type="EMBL" id="MHRF01000004">
    <property type="protein sequence ID" value="OHA18556.1"/>
    <property type="molecule type" value="Genomic_DNA"/>
</dbReference>
<evidence type="ECO:0000313" key="2">
    <source>
        <dbReference type="EMBL" id="OHA18556.1"/>
    </source>
</evidence>
<dbReference type="GO" id="GO:0008233">
    <property type="term" value="F:peptidase activity"/>
    <property type="evidence" value="ECO:0007669"/>
    <property type="project" value="InterPro"/>
</dbReference>
<dbReference type="STRING" id="1802301.A2664_02870"/>
<sequence>MKVLSGAAIVLGLALAAGGYCYYRLSQKLAFVQADFASSTNEFLIRVAGLEGQLLAERQTNAQLAQNLSTEKGKNDYFDFQLKNITGTVGVLDKLSKTDKELLAKYSKVYFLNENYAPASLTDISTSTFVHQQNKVIQIHADVWPHLQRLLQAATQDGMHLQVISAFRSFTEQSSLKSTYKFVYGSGTANQFSADQGYSEHQLGTTVDFTTTELGAGFEKFAGTLAYPWLRDHAHLYGFVLSYPEGNAYYEFEPWHWRYVGVSLATTLYSAHKNFYDLDQREIDQYLVSLF</sequence>
<dbReference type="Proteomes" id="UP000178873">
    <property type="component" value="Unassembled WGS sequence"/>
</dbReference>
<protein>
    <recommendedName>
        <fullName evidence="1">D-alanyl-D-alanine carboxypeptidase-like core domain-containing protein</fullName>
    </recommendedName>
</protein>
<organism evidence="2 3">
    <name type="scientific">Candidatus Taylorbacteria bacterium RIFCSPHIGHO2_01_FULL_46_22b</name>
    <dbReference type="NCBI Taxonomy" id="1802301"/>
    <lineage>
        <taxon>Bacteria</taxon>
        <taxon>Candidatus Tayloriibacteriota</taxon>
    </lineage>
</organism>
<dbReference type="Pfam" id="PF02557">
    <property type="entry name" value="VanY"/>
    <property type="match status" value="1"/>
</dbReference>
<dbReference type="AlphaFoldDB" id="A0A1G2M3R7"/>